<dbReference type="Proteomes" id="UP000641646">
    <property type="component" value="Unassembled WGS sequence"/>
</dbReference>
<gene>
    <name evidence="1" type="ORF">H6G03_05345</name>
</gene>
<comment type="caution">
    <text evidence="1">The sequence shown here is derived from an EMBL/GenBank/DDBJ whole genome shotgun (WGS) entry which is preliminary data.</text>
</comment>
<keyword evidence="2" id="KW-1185">Reference proteome</keyword>
<sequence>MEVAIESEIAPLKTDADGVVRVRESRVILDTIVAVFQQGATAEGIGDRLSISILKLAGKSL</sequence>
<organism evidence="1 2">
    <name type="scientific">Aerosakkonema funiforme FACHB-1375</name>
    <dbReference type="NCBI Taxonomy" id="2949571"/>
    <lineage>
        <taxon>Bacteria</taxon>
        <taxon>Bacillati</taxon>
        <taxon>Cyanobacteriota</taxon>
        <taxon>Cyanophyceae</taxon>
        <taxon>Oscillatoriophycideae</taxon>
        <taxon>Aerosakkonematales</taxon>
        <taxon>Aerosakkonemataceae</taxon>
        <taxon>Aerosakkonema</taxon>
    </lineage>
</organism>
<evidence type="ECO:0000313" key="2">
    <source>
        <dbReference type="Proteomes" id="UP000641646"/>
    </source>
</evidence>
<dbReference type="AlphaFoldDB" id="A0A926ZFC0"/>
<accession>A0A926ZFC0</accession>
<evidence type="ECO:0000313" key="1">
    <source>
        <dbReference type="EMBL" id="MBD2180534.1"/>
    </source>
</evidence>
<reference evidence="1" key="1">
    <citation type="journal article" date="2015" name="ISME J.">
        <title>Draft Genome Sequence of Streptomyces incarnatus NRRL8089, which Produces the Nucleoside Antibiotic Sinefungin.</title>
        <authorList>
            <person name="Oshima K."/>
            <person name="Hattori M."/>
            <person name="Shimizu H."/>
            <person name="Fukuda K."/>
            <person name="Nemoto M."/>
            <person name="Inagaki K."/>
            <person name="Tamura T."/>
        </authorList>
    </citation>
    <scope>NUCLEOTIDE SEQUENCE</scope>
    <source>
        <strain evidence="1">FACHB-1375</strain>
    </source>
</reference>
<dbReference type="EMBL" id="JACJPW010000009">
    <property type="protein sequence ID" value="MBD2180534.1"/>
    <property type="molecule type" value="Genomic_DNA"/>
</dbReference>
<name>A0A926ZFC0_9CYAN</name>
<proteinExistence type="predicted"/>
<protein>
    <submittedName>
        <fullName evidence="1">Uncharacterized protein</fullName>
    </submittedName>
</protein>
<dbReference type="RefSeq" id="WP_190462828.1">
    <property type="nucleotide sequence ID" value="NZ_JACJPW010000009.1"/>
</dbReference>
<reference evidence="1" key="2">
    <citation type="submission" date="2020-08" db="EMBL/GenBank/DDBJ databases">
        <authorList>
            <person name="Chen M."/>
            <person name="Teng W."/>
            <person name="Zhao L."/>
            <person name="Hu C."/>
            <person name="Zhou Y."/>
            <person name="Han B."/>
            <person name="Song L."/>
            <person name="Shu W."/>
        </authorList>
    </citation>
    <scope>NUCLEOTIDE SEQUENCE</scope>
    <source>
        <strain evidence="1">FACHB-1375</strain>
    </source>
</reference>